<dbReference type="EMBL" id="JAULUE010002064">
    <property type="protein sequence ID" value="KAK5880264.1"/>
    <property type="molecule type" value="Genomic_DNA"/>
</dbReference>
<keyword evidence="2" id="KW-1185">Reference proteome</keyword>
<organism evidence="1 2">
    <name type="scientific">Champsocephalus esox</name>
    <name type="common">pike icefish</name>
    <dbReference type="NCBI Taxonomy" id="159716"/>
    <lineage>
        <taxon>Eukaryota</taxon>
        <taxon>Metazoa</taxon>
        <taxon>Chordata</taxon>
        <taxon>Craniata</taxon>
        <taxon>Vertebrata</taxon>
        <taxon>Euteleostomi</taxon>
        <taxon>Actinopterygii</taxon>
        <taxon>Neopterygii</taxon>
        <taxon>Teleostei</taxon>
        <taxon>Neoteleostei</taxon>
        <taxon>Acanthomorphata</taxon>
        <taxon>Eupercaria</taxon>
        <taxon>Perciformes</taxon>
        <taxon>Notothenioidei</taxon>
        <taxon>Channichthyidae</taxon>
        <taxon>Champsocephalus</taxon>
    </lineage>
</organism>
<evidence type="ECO:0000313" key="1">
    <source>
        <dbReference type="EMBL" id="KAK5880264.1"/>
    </source>
</evidence>
<gene>
    <name evidence="1" type="ORF">CesoFtcFv8_023312</name>
</gene>
<reference evidence="1 2" key="1">
    <citation type="journal article" date="2023" name="Mol. Biol. Evol.">
        <title>Genomics of Secondarily Temperate Adaptation in the Only Non-Antarctic Icefish.</title>
        <authorList>
            <person name="Rivera-Colon A.G."/>
            <person name="Rayamajhi N."/>
            <person name="Minhas B.F."/>
            <person name="Madrigal G."/>
            <person name="Bilyk K.T."/>
            <person name="Yoon V."/>
            <person name="Hune M."/>
            <person name="Gregory S."/>
            <person name="Cheng C.H.C."/>
            <person name="Catchen J.M."/>
        </authorList>
    </citation>
    <scope>NUCLEOTIDE SEQUENCE [LARGE SCALE GENOMIC DNA]</scope>
    <source>
        <strain evidence="1">JC2023a</strain>
    </source>
</reference>
<comment type="caution">
    <text evidence="1">The sequence shown here is derived from an EMBL/GenBank/DDBJ whole genome shotgun (WGS) entry which is preliminary data.</text>
</comment>
<accession>A0AAN8GIC9</accession>
<proteinExistence type="predicted"/>
<protein>
    <submittedName>
        <fullName evidence="1">Uncharacterized protein</fullName>
    </submittedName>
</protein>
<name>A0AAN8GIC9_9TELE</name>
<evidence type="ECO:0000313" key="2">
    <source>
        <dbReference type="Proteomes" id="UP001335648"/>
    </source>
</evidence>
<dbReference type="Proteomes" id="UP001335648">
    <property type="component" value="Unassembled WGS sequence"/>
</dbReference>
<dbReference type="AlphaFoldDB" id="A0AAN8GIC9"/>
<sequence length="228" mass="25196">MKLVNGGGGGGRGRGGEKTAFSFKKCSAFQFVKRKVRRWMQNPKVSVEKAQGKSHLHSCPKCPLADDLWYTHFPSPYGCCHYGGLQGGQYYHQDPCSPCPASGVTSGHDKSKGCKVRKWKMLARHHSEGTGKQKEAECDVHHGGCQSWGIHASPLMASPVMLECSVCSGPYISYALEDTWQPRQRTQAMDLYYHNESDPDSYGCPGDNTELCEFVPVAGEGHWFTSNM</sequence>